<gene>
    <name evidence="5" type="ORF">FB465_0107</name>
    <name evidence="6" type="ORF">FB465_0120</name>
    <name evidence="7" type="ORF">FB465_0362</name>
    <name evidence="8" type="ORF">FB465_0379</name>
</gene>
<evidence type="ECO:0000313" key="6">
    <source>
        <dbReference type="EMBL" id="TWE15237.1"/>
    </source>
</evidence>
<accession>A0A561EHZ6</accession>
<dbReference type="CDD" id="cd00397">
    <property type="entry name" value="DNA_BRE_C"/>
    <property type="match status" value="1"/>
</dbReference>
<feature type="domain" description="Tyr recombinase" evidence="4">
    <location>
        <begin position="136"/>
        <end position="344"/>
    </location>
</feature>
<dbReference type="GO" id="GO:0015074">
    <property type="term" value="P:DNA integration"/>
    <property type="evidence" value="ECO:0007669"/>
    <property type="project" value="InterPro"/>
</dbReference>
<dbReference type="InterPro" id="IPR002104">
    <property type="entry name" value="Integrase_catalytic"/>
</dbReference>
<name>A0A561EHZ6_9ACTN</name>
<dbReference type="EMBL" id="VIVR01000001">
    <property type="protein sequence ID" value="TWE15225.1"/>
    <property type="molecule type" value="Genomic_DNA"/>
</dbReference>
<dbReference type="Proteomes" id="UP000318416">
    <property type="component" value="Unassembled WGS sequence"/>
</dbReference>
<keyword evidence="3" id="KW-0233">DNA recombination</keyword>
<protein>
    <submittedName>
        <fullName evidence="6">Site-specific recombinase XerD</fullName>
    </submittedName>
</protein>
<dbReference type="EMBL" id="VIVR01000001">
    <property type="protein sequence ID" value="TWE15237.1"/>
    <property type="molecule type" value="Genomic_DNA"/>
</dbReference>
<dbReference type="InterPro" id="IPR050090">
    <property type="entry name" value="Tyrosine_recombinase_XerCD"/>
</dbReference>
<dbReference type="RefSeq" id="WP_145786596.1">
    <property type="nucleotide sequence ID" value="NZ_BAAABR010000097.1"/>
</dbReference>
<evidence type="ECO:0000256" key="2">
    <source>
        <dbReference type="ARBA" id="ARBA00023125"/>
    </source>
</evidence>
<dbReference type="Pfam" id="PF00589">
    <property type="entry name" value="Phage_integrase"/>
    <property type="match status" value="1"/>
</dbReference>
<evidence type="ECO:0000313" key="5">
    <source>
        <dbReference type="EMBL" id="TWE15225.1"/>
    </source>
</evidence>
<dbReference type="EMBL" id="VIVR01000001">
    <property type="protein sequence ID" value="TWE15482.1"/>
    <property type="molecule type" value="Genomic_DNA"/>
</dbReference>
<dbReference type="GO" id="GO:0003677">
    <property type="term" value="F:DNA binding"/>
    <property type="evidence" value="ECO:0007669"/>
    <property type="project" value="UniProtKB-KW"/>
</dbReference>
<dbReference type="OrthoDB" id="3698359at2"/>
<dbReference type="PANTHER" id="PTHR30349">
    <property type="entry name" value="PHAGE INTEGRASE-RELATED"/>
    <property type="match status" value="1"/>
</dbReference>
<dbReference type="InterPro" id="IPR013762">
    <property type="entry name" value="Integrase-like_cat_sf"/>
</dbReference>
<organism evidence="6 9">
    <name type="scientific">Kitasatospora atroaurantiaca</name>
    <dbReference type="NCBI Taxonomy" id="285545"/>
    <lineage>
        <taxon>Bacteria</taxon>
        <taxon>Bacillati</taxon>
        <taxon>Actinomycetota</taxon>
        <taxon>Actinomycetes</taxon>
        <taxon>Kitasatosporales</taxon>
        <taxon>Streptomycetaceae</taxon>
        <taxon>Kitasatospora</taxon>
    </lineage>
</organism>
<evidence type="ECO:0000313" key="9">
    <source>
        <dbReference type="Proteomes" id="UP000318416"/>
    </source>
</evidence>
<evidence type="ECO:0000256" key="3">
    <source>
        <dbReference type="ARBA" id="ARBA00023172"/>
    </source>
</evidence>
<keyword evidence="9" id="KW-1185">Reference proteome</keyword>
<comment type="caution">
    <text evidence="6">The sequence shown here is derived from an EMBL/GenBank/DDBJ whole genome shotgun (WGS) entry which is preliminary data.</text>
</comment>
<dbReference type="PANTHER" id="PTHR30349:SF41">
    <property type="entry name" value="INTEGRASE_RECOMBINASE PROTEIN MJ0367-RELATED"/>
    <property type="match status" value="1"/>
</dbReference>
<reference evidence="6 9" key="1">
    <citation type="submission" date="2019-06" db="EMBL/GenBank/DDBJ databases">
        <title>Sequencing the genomes of 1000 actinobacteria strains.</title>
        <authorList>
            <person name="Klenk H.-P."/>
        </authorList>
    </citation>
    <scope>NUCLEOTIDE SEQUENCE [LARGE SCALE GENOMIC DNA]</scope>
    <source>
        <strain evidence="6 9">DSM 41649</strain>
    </source>
</reference>
<keyword evidence="2" id="KW-0238">DNA-binding</keyword>
<dbReference type="InterPro" id="IPR011010">
    <property type="entry name" value="DNA_brk_join_enz"/>
</dbReference>
<evidence type="ECO:0000313" key="7">
    <source>
        <dbReference type="EMBL" id="TWE15468.1"/>
    </source>
</evidence>
<dbReference type="PROSITE" id="PS51898">
    <property type="entry name" value="TYR_RECOMBINASE"/>
    <property type="match status" value="1"/>
</dbReference>
<comment type="similarity">
    <text evidence="1">Belongs to the 'phage' integrase family.</text>
</comment>
<dbReference type="Gene3D" id="1.10.443.10">
    <property type="entry name" value="Intergrase catalytic core"/>
    <property type="match status" value="1"/>
</dbReference>
<dbReference type="EMBL" id="VIVR01000001">
    <property type="protein sequence ID" value="TWE15468.1"/>
    <property type="molecule type" value="Genomic_DNA"/>
</dbReference>
<dbReference type="AlphaFoldDB" id="A0A561EHZ6"/>
<evidence type="ECO:0000313" key="8">
    <source>
        <dbReference type="EMBL" id="TWE15482.1"/>
    </source>
</evidence>
<evidence type="ECO:0000256" key="1">
    <source>
        <dbReference type="ARBA" id="ARBA00008857"/>
    </source>
</evidence>
<dbReference type="SUPFAM" id="SSF56349">
    <property type="entry name" value="DNA breaking-rejoining enzymes"/>
    <property type="match status" value="1"/>
</dbReference>
<evidence type="ECO:0000259" key="4">
    <source>
        <dbReference type="PROSITE" id="PS51898"/>
    </source>
</evidence>
<proteinExistence type="inferred from homology"/>
<dbReference type="GO" id="GO:0006310">
    <property type="term" value="P:DNA recombination"/>
    <property type="evidence" value="ECO:0007669"/>
    <property type="project" value="UniProtKB-KW"/>
</dbReference>
<sequence length="359" mass="40277">MAALAVVRDLREYRDPVSAEELEQFETDVLAGFVLARASAGLTDGTIRGDVGHLEQMRTWFGRPLWDMEPTDADAYFGRVLRGSPSGTRLARSQALTTYFMFLELRHKVEIHQMTGRVVECPIDEMNRPRGSKDAQLRIPPTEPEVGQLFTGWGGELATCRKFAPTARNYTAAKLMSQVGLRVNEACKLDLDDIKWNLGRFGKLHVRHGKGARGSGPRERMVPLINGADRTLRWFIEDVWGQFDDDHTRPGAPLFPSERKNTDGSARRVGDDALRDGLAAAVEAHLPLWTEKLTPHVLRHFCASELYQGGLDLIAIQEVLGHSWIATTMRYIHVQQTRVEDAWITGQQRAAKRLEGLLG</sequence>